<dbReference type="Proteomes" id="UP000187465">
    <property type="component" value="Unassembled WGS sequence"/>
</dbReference>
<evidence type="ECO:0000313" key="3">
    <source>
        <dbReference type="Proteomes" id="UP000187465"/>
    </source>
</evidence>
<comment type="caution">
    <text evidence="2">The sequence shown here is derived from an EMBL/GenBank/DDBJ whole genome shotgun (WGS) entry which is preliminary data.</text>
</comment>
<feature type="domain" description="Integrase catalytic" evidence="1">
    <location>
        <begin position="153"/>
        <end position="331"/>
    </location>
</feature>
<reference evidence="2 3" key="1">
    <citation type="submission" date="2016-10" db="EMBL/GenBank/DDBJ databases">
        <title>Paenibacillus species isolates.</title>
        <authorList>
            <person name="Beno S.M."/>
        </authorList>
    </citation>
    <scope>NUCLEOTIDE SEQUENCE [LARGE SCALE GENOMIC DNA]</scope>
    <source>
        <strain evidence="2 3">FSL H7-0604</strain>
    </source>
</reference>
<gene>
    <name evidence="2" type="ORF">BJP51_22790</name>
</gene>
<evidence type="ECO:0000313" key="2">
    <source>
        <dbReference type="EMBL" id="OMD29450.1"/>
    </source>
</evidence>
<dbReference type="RefSeq" id="WP_036675621.1">
    <property type="nucleotide sequence ID" value="NZ_CP009428.1"/>
</dbReference>
<dbReference type="InterPro" id="IPR001584">
    <property type="entry name" value="Integrase_cat-core"/>
</dbReference>
<dbReference type="GeneID" id="31570159"/>
<dbReference type="KEGG" id="pod:PODO_07935"/>
<name>A0A1R0X5E2_9BACL</name>
<dbReference type="PROSITE" id="PS50994">
    <property type="entry name" value="INTEGRASE"/>
    <property type="match status" value="1"/>
</dbReference>
<dbReference type="AlphaFoldDB" id="A0A1R0X5E2"/>
<organism evidence="2 3">
    <name type="scientific">Paenibacillus odorifer</name>
    <dbReference type="NCBI Taxonomy" id="189426"/>
    <lineage>
        <taxon>Bacteria</taxon>
        <taxon>Bacillati</taxon>
        <taxon>Bacillota</taxon>
        <taxon>Bacilli</taxon>
        <taxon>Bacillales</taxon>
        <taxon>Paenibacillaceae</taxon>
        <taxon>Paenibacillus</taxon>
    </lineage>
</organism>
<dbReference type="Gene3D" id="1.10.10.10">
    <property type="entry name" value="Winged helix-like DNA-binding domain superfamily/Winged helix DNA-binding domain"/>
    <property type="match status" value="1"/>
</dbReference>
<dbReference type="GO" id="GO:0015074">
    <property type="term" value="P:DNA integration"/>
    <property type="evidence" value="ECO:0007669"/>
    <property type="project" value="InterPro"/>
</dbReference>
<dbReference type="EMBL" id="MKQP01000030">
    <property type="protein sequence ID" value="OMD29450.1"/>
    <property type="molecule type" value="Genomic_DNA"/>
</dbReference>
<sequence>MNANSKYHILMQGAISKNVSETCKEFGISRTIYYKWSKAYQQHGMDGLGEKKKKPVMPNKVDKKTERLILQYVARFPEDGPRRIFYELQDEGMQIGESGIYNVLRRNGLNKRIEREAYANQIKAKKRDGAQSTLTKGFKEKRKTLDYKMKNPINAHPGYMCQQSISYLGVFPRVGKVYQYVIYDAYSRLGLVKLYNRKSTIHFIDFMHLKVLPLMKTLDFHIDNLVTNKSREFITNWDRGKHKYSEFLHKNNINQVAITVDQTEIFQPLQQFAAVLTKEFYQQAWVDDTIDSFEILEKRLHEYLRTYNFSRQITDGPNQGKIPSDVALAYTGQRETLPLWLFTRR</sequence>
<dbReference type="InterPro" id="IPR009057">
    <property type="entry name" value="Homeodomain-like_sf"/>
</dbReference>
<dbReference type="SUPFAM" id="SSF46689">
    <property type="entry name" value="Homeodomain-like"/>
    <property type="match status" value="1"/>
</dbReference>
<evidence type="ECO:0000259" key="1">
    <source>
        <dbReference type="PROSITE" id="PS50994"/>
    </source>
</evidence>
<proteinExistence type="predicted"/>
<accession>A0A1R0X5E2</accession>
<dbReference type="InterPro" id="IPR036388">
    <property type="entry name" value="WH-like_DNA-bd_sf"/>
</dbReference>
<dbReference type="InterPro" id="IPR055247">
    <property type="entry name" value="InsJ-like_HTH"/>
</dbReference>
<protein>
    <recommendedName>
        <fullName evidence="1">Integrase catalytic domain-containing protein</fullName>
    </recommendedName>
</protein>
<dbReference type="Pfam" id="PF13518">
    <property type="entry name" value="HTH_28"/>
    <property type="match status" value="1"/>
</dbReference>